<dbReference type="EMBL" id="JACCBF010000001">
    <property type="protein sequence ID" value="NYD32367.1"/>
    <property type="molecule type" value="Genomic_DNA"/>
</dbReference>
<keyword evidence="1" id="KW-0472">Membrane</keyword>
<keyword evidence="1" id="KW-0812">Transmembrane</keyword>
<keyword evidence="1" id="KW-1133">Transmembrane helix</keyword>
<proteinExistence type="predicted"/>
<feature type="transmembrane region" description="Helical" evidence="1">
    <location>
        <begin position="117"/>
        <end position="136"/>
    </location>
</feature>
<feature type="transmembrane region" description="Helical" evidence="1">
    <location>
        <begin position="142"/>
        <end position="166"/>
    </location>
</feature>
<evidence type="ECO:0000313" key="2">
    <source>
        <dbReference type="EMBL" id="NYD32367.1"/>
    </source>
</evidence>
<reference evidence="2 3" key="1">
    <citation type="submission" date="2020-07" db="EMBL/GenBank/DDBJ databases">
        <title>Sequencing the genomes of 1000 actinobacteria strains.</title>
        <authorList>
            <person name="Klenk H.-P."/>
        </authorList>
    </citation>
    <scope>NUCLEOTIDE SEQUENCE [LARGE SCALE GENOMIC DNA]</scope>
    <source>
        <strain evidence="2 3">DSM 19082</strain>
    </source>
</reference>
<sequence>MKPLYWIAIGLAVVVFTAAPADRYDVAEVLGCLLVLVGYVRLVRAAPDLPLRLTLGYLAVLALVVAAVLSPPGARAWLDDADPAVVWASSLPALGFQAALCHALGTRAREAGARSGWTWFVAETAILFSLVANVLYDGAGWRWLYGVGTVGLAGVLLVIVLCALLGSAPWAGAEPSEPEPSEDVSP</sequence>
<evidence type="ECO:0000256" key="1">
    <source>
        <dbReference type="SAM" id="Phobius"/>
    </source>
</evidence>
<comment type="caution">
    <text evidence="2">The sequence shown here is derived from an EMBL/GenBank/DDBJ whole genome shotgun (WGS) entry which is preliminary data.</text>
</comment>
<dbReference type="RefSeq" id="WP_179728560.1">
    <property type="nucleotide sequence ID" value="NZ_BAABEF010000001.1"/>
</dbReference>
<keyword evidence="3" id="KW-1185">Reference proteome</keyword>
<evidence type="ECO:0000313" key="3">
    <source>
        <dbReference type="Proteomes" id="UP000582231"/>
    </source>
</evidence>
<dbReference type="AlphaFoldDB" id="A0A852RGA2"/>
<organism evidence="2 3">
    <name type="scientific">Nocardioides kongjuensis</name>
    <dbReference type="NCBI Taxonomy" id="349522"/>
    <lineage>
        <taxon>Bacteria</taxon>
        <taxon>Bacillati</taxon>
        <taxon>Actinomycetota</taxon>
        <taxon>Actinomycetes</taxon>
        <taxon>Propionibacteriales</taxon>
        <taxon>Nocardioidaceae</taxon>
        <taxon>Nocardioides</taxon>
    </lineage>
</organism>
<gene>
    <name evidence="2" type="ORF">BJ958_003913</name>
</gene>
<protein>
    <submittedName>
        <fullName evidence="2">Uncharacterized protein</fullName>
    </submittedName>
</protein>
<feature type="transmembrane region" description="Helical" evidence="1">
    <location>
        <begin position="55"/>
        <end position="78"/>
    </location>
</feature>
<dbReference type="Proteomes" id="UP000582231">
    <property type="component" value="Unassembled WGS sequence"/>
</dbReference>
<feature type="transmembrane region" description="Helical" evidence="1">
    <location>
        <begin position="27"/>
        <end position="43"/>
    </location>
</feature>
<accession>A0A852RGA2</accession>
<name>A0A852RGA2_9ACTN</name>
<feature type="transmembrane region" description="Helical" evidence="1">
    <location>
        <begin position="84"/>
        <end position="105"/>
    </location>
</feature>